<evidence type="ECO:0000256" key="4">
    <source>
        <dbReference type="ARBA" id="ARBA00022989"/>
    </source>
</evidence>
<feature type="transmembrane region" description="Helical" evidence="6">
    <location>
        <begin position="113"/>
        <end position="132"/>
    </location>
</feature>
<dbReference type="Proteomes" id="UP001259832">
    <property type="component" value="Unassembled WGS sequence"/>
</dbReference>
<keyword evidence="4 6" id="KW-1133">Transmembrane helix</keyword>
<dbReference type="InterPro" id="IPR050367">
    <property type="entry name" value="APC_superfamily"/>
</dbReference>
<protein>
    <submittedName>
        <fullName evidence="7">Transporter</fullName>
    </submittedName>
</protein>
<feature type="transmembrane region" description="Helical" evidence="6">
    <location>
        <begin position="138"/>
        <end position="157"/>
    </location>
</feature>
<feature type="transmembrane region" description="Helical" evidence="6">
    <location>
        <begin position="164"/>
        <end position="183"/>
    </location>
</feature>
<feature type="transmembrane region" description="Helical" evidence="6">
    <location>
        <begin position="667"/>
        <end position="687"/>
    </location>
</feature>
<dbReference type="AlphaFoldDB" id="A0AAD9H1M3"/>
<feature type="transmembrane region" description="Helical" evidence="6">
    <location>
        <begin position="873"/>
        <end position="895"/>
    </location>
</feature>
<feature type="transmembrane region" description="Helical" evidence="6">
    <location>
        <begin position="434"/>
        <end position="455"/>
    </location>
</feature>
<dbReference type="GO" id="GO:0005886">
    <property type="term" value="C:plasma membrane"/>
    <property type="evidence" value="ECO:0007669"/>
    <property type="project" value="UniProtKB-SubCell"/>
</dbReference>
<feature type="transmembrane region" description="Helical" evidence="6">
    <location>
        <begin position="373"/>
        <end position="394"/>
    </location>
</feature>
<feature type="transmembrane region" description="Helical" evidence="6">
    <location>
        <begin position="605"/>
        <end position="625"/>
    </location>
</feature>
<evidence type="ECO:0000256" key="6">
    <source>
        <dbReference type="SAM" id="Phobius"/>
    </source>
</evidence>
<gene>
    <name evidence="7" type="ORF">P3T76_000231</name>
</gene>
<feature type="transmembrane region" description="Helical" evidence="6">
    <location>
        <begin position="840"/>
        <end position="861"/>
    </location>
</feature>
<dbReference type="GO" id="GO:0022857">
    <property type="term" value="F:transmembrane transporter activity"/>
    <property type="evidence" value="ECO:0007669"/>
    <property type="project" value="InterPro"/>
</dbReference>
<sequence>MTRLSRISGASLDIQEPKLETPQKHAKALQLWALGIGAVISGEYYGWQSSLVAGFNGMLIVLSITTVLYVTLSFSLAELSATIPAGGGPYIFALHSIGPRAAFFSGLSETLKVIAVNSSTFYTIYSYLQALFNVDEKFAPVFFIVFGILFGGLNIYGVQASFRMQACSTTLCVLLLLIMFFSAIPHLDYNQWVVQQNWEYTDLSSAIEAIPYAMWFYLGIEELPLASEETIEPEKNVPRGLFMCITTLVILSFCTATFSSLIAPGAAAMADVSAPLVTSFQTIYGTGATTTFFKWMTVIALCSSPNSYVFFMGQLLFAIARDGYYPKFLAYEHPTRGTAVGALLFGTISCVLIAVILHYAIGDEKLGSVLINLTLLGALVSYIFQLLSFVYLRYRQPNRPRPYRSPFGLAGAFVGLFLCGVSIFAILYTSVSDTVFLASIAVTALVFIAGSMYFFKTILPKIQNKTLGSPTAKDMNENLLIGIQNKAAPHRYARAPQLWALGIGAVISGQYYGWQSALIAGFDGLLLVLCMVTVLYVMLSFSIAELSATIPAGGGPYIFALHAIGPRAAFFSGLAETLKVIAVNASTFYTVYSYLQTLFNVDTKFAPVFFIAFGVIFLSLNIFGVQASFRMQACSTTLCVALLLIFFIASIPYLDYNQWVVEQHWEFTSLDSAIHAVPFAMWFYLGIEELPLASDETIEPEKNVPRGLLLCITTLVFLSFSTATFSSLISPGAKAMADVSAPLVTSFQTIFGNGATTTVFKWLTVIALTSSPNSYIFFMGQLLFAIAKDGYFPKVLAYEHPTRGTAVGALVFGTIMCEAIAIVLHYTIGDANLGSALINLTLLGALISYIFQLLSYIYLAVRQPGRSRPYRSPFGVTGAVVGTALCVVAIGAILYSSLSDTMFLASIVVTVLVFMVGSVYYFKHVEPQIKNNTLCSPAAPKGVREKIVKRTQTGYHTMAPGKTGLHALSSSRE</sequence>
<feature type="transmembrane region" description="Helical" evidence="6">
    <location>
        <begin position="340"/>
        <end position="361"/>
    </location>
</feature>
<keyword evidence="5 6" id="KW-0472">Membrane</keyword>
<feature type="transmembrane region" description="Helical" evidence="6">
    <location>
        <begin position="517"/>
        <end position="539"/>
    </location>
</feature>
<keyword evidence="2" id="KW-1003">Cell membrane</keyword>
<feature type="transmembrane region" description="Helical" evidence="6">
    <location>
        <begin position="406"/>
        <end position="428"/>
    </location>
</feature>
<evidence type="ECO:0000256" key="5">
    <source>
        <dbReference type="ARBA" id="ARBA00023136"/>
    </source>
</evidence>
<keyword evidence="3 6" id="KW-0812">Transmembrane</keyword>
<feature type="transmembrane region" description="Helical" evidence="6">
    <location>
        <begin position="53"/>
        <end position="72"/>
    </location>
</feature>
<dbReference type="InterPro" id="IPR002293">
    <property type="entry name" value="AA/rel_permease1"/>
</dbReference>
<feature type="transmembrane region" description="Helical" evidence="6">
    <location>
        <begin position="901"/>
        <end position="922"/>
    </location>
</feature>
<evidence type="ECO:0000313" key="8">
    <source>
        <dbReference type="Proteomes" id="UP001259832"/>
    </source>
</evidence>
<dbReference type="EMBL" id="JASMQC010000001">
    <property type="protein sequence ID" value="KAK1947941.1"/>
    <property type="molecule type" value="Genomic_DNA"/>
</dbReference>
<dbReference type="Pfam" id="PF13520">
    <property type="entry name" value="AA_permease_2"/>
    <property type="match status" value="2"/>
</dbReference>
<evidence type="ECO:0000256" key="1">
    <source>
        <dbReference type="ARBA" id="ARBA00004651"/>
    </source>
</evidence>
<reference evidence="7" key="1">
    <citation type="submission" date="2023-08" db="EMBL/GenBank/DDBJ databases">
        <title>Reference Genome Resource for the Citrus Pathogen Phytophthora citrophthora.</title>
        <authorList>
            <person name="Moller H."/>
            <person name="Coetzee B."/>
            <person name="Rose L.J."/>
            <person name="Van Niekerk J.M."/>
        </authorList>
    </citation>
    <scope>NUCLEOTIDE SEQUENCE</scope>
    <source>
        <strain evidence="7">STE-U-9442</strain>
    </source>
</reference>
<dbReference type="PANTHER" id="PTHR42770:SF7">
    <property type="entry name" value="MEMBRANE PROTEIN"/>
    <property type="match status" value="1"/>
</dbReference>
<keyword evidence="8" id="KW-1185">Reference proteome</keyword>
<feature type="transmembrane region" description="Helical" evidence="6">
    <location>
        <begin position="708"/>
        <end position="729"/>
    </location>
</feature>
<comment type="subcellular location">
    <subcellularLocation>
        <location evidence="1">Cell membrane</location>
        <topology evidence="1">Multi-pass membrane protein</topology>
    </subcellularLocation>
</comment>
<name>A0AAD9H1M3_9STRA</name>
<feature type="transmembrane region" description="Helical" evidence="6">
    <location>
        <begin position="807"/>
        <end position="828"/>
    </location>
</feature>
<feature type="transmembrane region" description="Helical" evidence="6">
    <location>
        <begin position="241"/>
        <end position="263"/>
    </location>
</feature>
<dbReference type="Gene3D" id="1.20.1740.10">
    <property type="entry name" value="Amino acid/polyamine transporter I"/>
    <property type="match status" value="2"/>
</dbReference>
<feature type="transmembrane region" description="Helical" evidence="6">
    <location>
        <begin position="295"/>
        <end position="319"/>
    </location>
</feature>
<evidence type="ECO:0000313" key="7">
    <source>
        <dbReference type="EMBL" id="KAK1947941.1"/>
    </source>
</evidence>
<feature type="transmembrane region" description="Helical" evidence="6">
    <location>
        <begin position="637"/>
        <end position="655"/>
    </location>
</feature>
<evidence type="ECO:0000256" key="3">
    <source>
        <dbReference type="ARBA" id="ARBA00022692"/>
    </source>
</evidence>
<accession>A0AAD9H1M3</accession>
<proteinExistence type="predicted"/>
<organism evidence="7 8">
    <name type="scientific">Phytophthora citrophthora</name>
    <dbReference type="NCBI Taxonomy" id="4793"/>
    <lineage>
        <taxon>Eukaryota</taxon>
        <taxon>Sar</taxon>
        <taxon>Stramenopiles</taxon>
        <taxon>Oomycota</taxon>
        <taxon>Peronosporomycetes</taxon>
        <taxon>Peronosporales</taxon>
        <taxon>Peronosporaceae</taxon>
        <taxon>Phytophthora</taxon>
    </lineage>
</organism>
<dbReference type="PANTHER" id="PTHR42770">
    <property type="entry name" value="AMINO ACID TRANSPORTER-RELATED"/>
    <property type="match status" value="1"/>
</dbReference>
<comment type="caution">
    <text evidence="7">The sequence shown here is derived from an EMBL/GenBank/DDBJ whole genome shotgun (WGS) entry which is preliminary data.</text>
</comment>
<feature type="transmembrane region" description="Helical" evidence="6">
    <location>
        <begin position="28"/>
        <end position="47"/>
    </location>
</feature>
<feature type="transmembrane region" description="Helical" evidence="6">
    <location>
        <begin position="762"/>
        <end position="786"/>
    </location>
</feature>
<evidence type="ECO:0000256" key="2">
    <source>
        <dbReference type="ARBA" id="ARBA00022475"/>
    </source>
</evidence>